<keyword evidence="1" id="KW-0812">Transmembrane</keyword>
<feature type="transmembrane region" description="Helical" evidence="1">
    <location>
        <begin position="7"/>
        <end position="24"/>
    </location>
</feature>
<keyword evidence="1" id="KW-1133">Transmembrane helix</keyword>
<gene>
    <name evidence="2" type="ORF">A3A33_04310</name>
</gene>
<dbReference type="EMBL" id="MGKP01000025">
    <property type="protein sequence ID" value="OGN27953.1"/>
    <property type="molecule type" value="Genomic_DNA"/>
</dbReference>
<feature type="transmembrane region" description="Helical" evidence="1">
    <location>
        <begin position="161"/>
        <end position="178"/>
    </location>
</feature>
<feature type="transmembrane region" description="Helical" evidence="1">
    <location>
        <begin position="184"/>
        <end position="203"/>
    </location>
</feature>
<protein>
    <submittedName>
        <fullName evidence="2">Uncharacterized protein</fullName>
    </submittedName>
</protein>
<organism evidence="2 3">
    <name type="scientific">Candidatus Yanofskybacteria bacterium RIFCSPLOWO2_01_FULL_49_25</name>
    <dbReference type="NCBI Taxonomy" id="1802701"/>
    <lineage>
        <taxon>Bacteria</taxon>
        <taxon>Candidatus Yanofskyibacteriota</taxon>
    </lineage>
</organism>
<name>A0A1F8GRF4_9BACT</name>
<keyword evidence="1" id="KW-0472">Membrane</keyword>
<evidence type="ECO:0000256" key="1">
    <source>
        <dbReference type="SAM" id="Phobius"/>
    </source>
</evidence>
<comment type="caution">
    <text evidence="2">The sequence shown here is derived from an EMBL/GenBank/DDBJ whole genome shotgun (WGS) entry which is preliminary data.</text>
</comment>
<reference evidence="2 3" key="1">
    <citation type="journal article" date="2016" name="Nat. Commun.">
        <title>Thousands of microbial genomes shed light on interconnected biogeochemical processes in an aquifer system.</title>
        <authorList>
            <person name="Anantharaman K."/>
            <person name="Brown C.T."/>
            <person name="Hug L.A."/>
            <person name="Sharon I."/>
            <person name="Castelle C.J."/>
            <person name="Probst A.J."/>
            <person name="Thomas B.C."/>
            <person name="Singh A."/>
            <person name="Wilkins M.J."/>
            <person name="Karaoz U."/>
            <person name="Brodie E.L."/>
            <person name="Williams K.H."/>
            <person name="Hubbard S.S."/>
            <person name="Banfield J.F."/>
        </authorList>
    </citation>
    <scope>NUCLEOTIDE SEQUENCE [LARGE SCALE GENOMIC DNA]</scope>
</reference>
<feature type="transmembrane region" description="Helical" evidence="1">
    <location>
        <begin position="30"/>
        <end position="51"/>
    </location>
</feature>
<dbReference type="Proteomes" id="UP000179047">
    <property type="component" value="Unassembled WGS sequence"/>
</dbReference>
<proteinExistence type="predicted"/>
<evidence type="ECO:0000313" key="3">
    <source>
        <dbReference type="Proteomes" id="UP000179047"/>
    </source>
</evidence>
<dbReference type="AlphaFoldDB" id="A0A1F8GRF4"/>
<accession>A0A1F8GRF4</accession>
<evidence type="ECO:0000313" key="2">
    <source>
        <dbReference type="EMBL" id="OGN27953.1"/>
    </source>
</evidence>
<sequence>MNYFKINAVLICILIIGVAILFPIHEEGGIFELSLTVTPVLFAIFTGFSISERLSRVDKIRENDSIERSSLETLNNFIKFVNSEHYKAINKLIDEYLMATLDYSIWDYHKTKPHYERILAEVYSTTNNKVSDFGTDILQKMLEAREQTVTLINDRLSKLEWLVYSGLGGCVLAPFLLINNGSISNILLIFCVTLSITLLLYFLQKLDSLEWKKEVRIFEPYQRAFEAIGSMRYFPEDLMSGDRIKKMVGNTYRVGHFSQPYPNRESKSIEIHHKKSS</sequence>